<accession>A0A4R0RL23</accession>
<protein>
    <submittedName>
        <fullName evidence="2">Ca(2+)-dependent cysteine protease</fullName>
    </submittedName>
</protein>
<comment type="similarity">
    <text evidence="1">Belongs to the peptidase C14B family.</text>
</comment>
<keyword evidence="2" id="KW-0378">Hydrolase</keyword>
<evidence type="ECO:0000313" key="3">
    <source>
        <dbReference type="Proteomes" id="UP000292702"/>
    </source>
</evidence>
<evidence type="ECO:0000313" key="2">
    <source>
        <dbReference type="EMBL" id="TCD63014.1"/>
    </source>
</evidence>
<keyword evidence="2" id="KW-0645">Protease</keyword>
<dbReference type="GO" id="GO:0005737">
    <property type="term" value="C:cytoplasm"/>
    <property type="evidence" value="ECO:0007669"/>
    <property type="project" value="TreeGrafter"/>
</dbReference>
<comment type="caution">
    <text evidence="2">The sequence shown here is derived from an EMBL/GenBank/DDBJ whole genome shotgun (WGS) entry which is preliminary data.</text>
</comment>
<dbReference type="PANTHER" id="PTHR48104">
    <property type="entry name" value="METACASPASE-4"/>
    <property type="match status" value="1"/>
</dbReference>
<dbReference type="PANTHER" id="PTHR48104:SF30">
    <property type="entry name" value="METACASPASE-1"/>
    <property type="match status" value="1"/>
</dbReference>
<reference evidence="2 3" key="1">
    <citation type="submission" date="2018-11" db="EMBL/GenBank/DDBJ databases">
        <title>Genome assembly of Steccherinum ochraceum LE-BIN_3174, the white-rot fungus of the Steccherinaceae family (The Residual Polyporoid clade, Polyporales, Basidiomycota).</title>
        <authorList>
            <person name="Fedorova T.V."/>
            <person name="Glazunova O.A."/>
            <person name="Landesman E.O."/>
            <person name="Moiseenko K.V."/>
            <person name="Psurtseva N.V."/>
            <person name="Savinova O.S."/>
            <person name="Shakhova N.V."/>
            <person name="Tyazhelova T.V."/>
            <person name="Vasina D.V."/>
        </authorList>
    </citation>
    <scope>NUCLEOTIDE SEQUENCE [LARGE SCALE GENOMIC DNA]</scope>
    <source>
        <strain evidence="2 3">LE-BIN_3174</strain>
    </source>
</reference>
<keyword evidence="3" id="KW-1185">Reference proteome</keyword>
<dbReference type="EMBL" id="RWJN01000328">
    <property type="protein sequence ID" value="TCD63014.1"/>
    <property type="molecule type" value="Genomic_DNA"/>
</dbReference>
<dbReference type="Gene3D" id="3.40.50.12660">
    <property type="match status" value="1"/>
</dbReference>
<dbReference type="OrthoDB" id="3223806at2759"/>
<name>A0A4R0RL23_9APHY</name>
<organism evidence="2 3">
    <name type="scientific">Steccherinum ochraceum</name>
    <dbReference type="NCBI Taxonomy" id="92696"/>
    <lineage>
        <taxon>Eukaryota</taxon>
        <taxon>Fungi</taxon>
        <taxon>Dikarya</taxon>
        <taxon>Basidiomycota</taxon>
        <taxon>Agaricomycotina</taxon>
        <taxon>Agaricomycetes</taxon>
        <taxon>Polyporales</taxon>
        <taxon>Steccherinaceae</taxon>
        <taxon>Steccherinum</taxon>
    </lineage>
</organism>
<dbReference type="Proteomes" id="UP000292702">
    <property type="component" value="Unassembled WGS sequence"/>
</dbReference>
<dbReference type="InterPro" id="IPR050452">
    <property type="entry name" value="Metacaspase"/>
</dbReference>
<sequence>MFKQIPILSPTILISRLDILNYIMAKALSEPRPQNKSKAKALLIGITYIHSENDVAPLSNSGKSVRTFEKFLKETYQFQEEDVVVMTDDFPEVPQDLQPTRANILYQLSQFVKDARPGDTFIFLCAFADAFGTVIVRLICKHMLAAADVGRTDRLPSHHLRDEHNDMHETIITMDHHGITNGFILDFELKEALLKTLQKNPRPLLDELVMSLSRHNSSPFATIDSHDGDKILHDAPLRQEEAVNDDSIQISSTLPITLSDSFTLGPISVPENDFHAEITRLQTEAKMREEVIADMKAQHIKETSHLHEQIKNLSTTLVESKATLEKERKAFQEQIANSNRTSTELKADAIKAKEGLAAVMQSVQMIVDRASSTCDDVVPKDSASRSL</sequence>
<evidence type="ECO:0000256" key="1">
    <source>
        <dbReference type="ARBA" id="ARBA00009005"/>
    </source>
</evidence>
<dbReference type="GO" id="GO:0006508">
    <property type="term" value="P:proteolysis"/>
    <property type="evidence" value="ECO:0007669"/>
    <property type="project" value="UniProtKB-KW"/>
</dbReference>
<dbReference type="GO" id="GO:0004197">
    <property type="term" value="F:cysteine-type endopeptidase activity"/>
    <property type="evidence" value="ECO:0007669"/>
    <property type="project" value="TreeGrafter"/>
</dbReference>
<proteinExistence type="inferred from homology"/>
<dbReference type="AlphaFoldDB" id="A0A4R0RL23"/>
<gene>
    <name evidence="2" type="primary">MCA1_2</name>
    <name evidence="2" type="ORF">EIP91_006076</name>
</gene>